<dbReference type="EMBL" id="CP144055">
    <property type="protein sequence ID" value="WWD18825.1"/>
    <property type="molecule type" value="Genomic_DNA"/>
</dbReference>
<dbReference type="GO" id="GO:0016491">
    <property type="term" value="F:oxidoreductase activity"/>
    <property type="evidence" value="ECO:0007669"/>
    <property type="project" value="UniProtKB-KW"/>
</dbReference>
<comment type="similarity">
    <text evidence="1">Belongs to the short-chain dehydrogenases/reductases (SDR) family.</text>
</comment>
<dbReference type="GeneID" id="43591339"/>
<keyword evidence="4" id="KW-1185">Reference proteome</keyword>
<dbReference type="Pfam" id="PF13561">
    <property type="entry name" value="adh_short_C2"/>
    <property type="match status" value="1"/>
</dbReference>
<dbReference type="PANTHER" id="PTHR43669">
    <property type="entry name" value="5-KETO-D-GLUCONATE 5-REDUCTASE"/>
    <property type="match status" value="1"/>
</dbReference>
<evidence type="ECO:0000256" key="2">
    <source>
        <dbReference type="ARBA" id="ARBA00023002"/>
    </source>
</evidence>
<proteinExistence type="inferred from homology"/>
<dbReference type="Gene3D" id="3.40.50.720">
    <property type="entry name" value="NAD(P)-binding Rossmann-like Domain"/>
    <property type="match status" value="1"/>
</dbReference>
<protein>
    <submittedName>
        <fullName evidence="3">Uncharacterized protein</fullName>
    </submittedName>
</protein>
<organism evidence="3 4">
    <name type="scientific">Kwoniella shandongensis</name>
    <dbReference type="NCBI Taxonomy" id="1734106"/>
    <lineage>
        <taxon>Eukaryota</taxon>
        <taxon>Fungi</taxon>
        <taxon>Dikarya</taxon>
        <taxon>Basidiomycota</taxon>
        <taxon>Agaricomycotina</taxon>
        <taxon>Tremellomycetes</taxon>
        <taxon>Tremellales</taxon>
        <taxon>Cryptococcaceae</taxon>
        <taxon>Kwoniella</taxon>
    </lineage>
</organism>
<reference evidence="3" key="2">
    <citation type="submission" date="2024-01" db="EMBL/GenBank/DDBJ databases">
        <title>Comparative genomics of Cryptococcus and Kwoniella reveals pathogenesis evolution and contrasting modes of karyotype evolution via chromosome fusion or intercentromeric recombination.</title>
        <authorList>
            <person name="Coelho M.A."/>
            <person name="David-Palma M."/>
            <person name="Shea T."/>
            <person name="Bowers K."/>
            <person name="McGinley-Smith S."/>
            <person name="Mohammad A.W."/>
            <person name="Gnirke A."/>
            <person name="Yurkov A.M."/>
            <person name="Nowrousian M."/>
            <person name="Sun S."/>
            <person name="Cuomo C.A."/>
            <person name="Heitman J."/>
        </authorList>
    </citation>
    <scope>NUCLEOTIDE SEQUENCE</scope>
    <source>
        <strain evidence="3">CBS 12478</strain>
    </source>
</reference>
<dbReference type="RefSeq" id="XP_031858525.1">
    <property type="nucleotide sequence ID" value="XM_032007171.1"/>
</dbReference>
<gene>
    <name evidence="3" type="ORF">CI109_103280</name>
</gene>
<name>A0A5M6BS36_9TREE</name>
<evidence type="ECO:0000313" key="4">
    <source>
        <dbReference type="Proteomes" id="UP000322225"/>
    </source>
</evidence>
<dbReference type="OrthoDB" id="5336600at2759"/>
<keyword evidence="2" id="KW-0560">Oxidoreductase</keyword>
<accession>A0A5M6BS36</accession>
<sequence length="218" mass="23336">MNKIALILGSGARVGQAVTTKFLSAGYKVATVSRSAKTTPSDRDDLVHISADLSDPKAVEPVFDVVQQKWGSPPLVVIYNAAQNQPITPNPLTASIDQFTSALNINTVSSYTAASIAYSRNNKVTFIYTGNALSSDTIVPNLTVLGVGKSASSHWVQTAAASTELRPATFYYCDQRDLQGGPCYTGLNGQAHADLYLKLAEQEEQGEPLVVFRAPLEK</sequence>
<dbReference type="SUPFAM" id="SSF51735">
    <property type="entry name" value="NAD(P)-binding Rossmann-fold domains"/>
    <property type="match status" value="1"/>
</dbReference>
<reference evidence="3" key="1">
    <citation type="submission" date="2017-08" db="EMBL/GenBank/DDBJ databases">
        <authorList>
            <person name="Cuomo C."/>
            <person name="Billmyre B."/>
            <person name="Heitman J."/>
        </authorList>
    </citation>
    <scope>NUCLEOTIDE SEQUENCE</scope>
    <source>
        <strain evidence="3">CBS 12478</strain>
    </source>
</reference>
<dbReference type="InterPro" id="IPR002347">
    <property type="entry name" value="SDR_fam"/>
</dbReference>
<dbReference type="Proteomes" id="UP000322225">
    <property type="component" value="Chromosome 5"/>
</dbReference>
<evidence type="ECO:0000256" key="1">
    <source>
        <dbReference type="ARBA" id="ARBA00006484"/>
    </source>
</evidence>
<dbReference type="AlphaFoldDB" id="A0A5M6BS36"/>
<dbReference type="InterPro" id="IPR036291">
    <property type="entry name" value="NAD(P)-bd_dom_sf"/>
</dbReference>
<evidence type="ECO:0000313" key="3">
    <source>
        <dbReference type="EMBL" id="WWD18825.1"/>
    </source>
</evidence>
<dbReference type="PANTHER" id="PTHR43669:SF4">
    <property type="entry name" value="SHORT-CHAIN DEHYDROGENASE"/>
    <property type="match status" value="1"/>
</dbReference>
<dbReference type="KEGG" id="ksn:43591339"/>